<dbReference type="OrthoDB" id="10045710at2759"/>
<dbReference type="GeneID" id="30176617"/>
<feature type="compositionally biased region" description="Low complexity" evidence="1">
    <location>
        <begin position="17"/>
        <end position="36"/>
    </location>
</feature>
<dbReference type="STRING" id="763406.A0A1E3NKE2"/>
<feature type="compositionally biased region" description="Low complexity" evidence="1">
    <location>
        <begin position="128"/>
        <end position="148"/>
    </location>
</feature>
<evidence type="ECO:0008006" key="4">
    <source>
        <dbReference type="Google" id="ProtNLM"/>
    </source>
</evidence>
<dbReference type="InterPro" id="IPR011992">
    <property type="entry name" value="EF-hand-dom_pair"/>
</dbReference>
<feature type="compositionally biased region" description="Low complexity" evidence="1">
    <location>
        <begin position="61"/>
        <end position="78"/>
    </location>
</feature>
<accession>A0A1E3NKE2</accession>
<proteinExistence type="predicted"/>
<evidence type="ECO:0000313" key="3">
    <source>
        <dbReference type="Proteomes" id="UP000094455"/>
    </source>
</evidence>
<feature type="compositionally biased region" description="Polar residues" evidence="1">
    <location>
        <begin position="90"/>
        <end position="108"/>
    </location>
</feature>
<gene>
    <name evidence="2" type="ORF">PICMEDRAFT_12465</name>
</gene>
<feature type="region of interest" description="Disordered" evidence="1">
    <location>
        <begin position="320"/>
        <end position="349"/>
    </location>
</feature>
<dbReference type="RefSeq" id="XP_019017141.1">
    <property type="nucleotide sequence ID" value="XM_019159930.1"/>
</dbReference>
<reference evidence="2 3" key="1">
    <citation type="journal article" date="2016" name="Proc. Natl. Acad. Sci. U.S.A.">
        <title>Comparative genomics of biotechnologically important yeasts.</title>
        <authorList>
            <person name="Riley R."/>
            <person name="Haridas S."/>
            <person name="Wolfe K.H."/>
            <person name="Lopes M.R."/>
            <person name="Hittinger C.T."/>
            <person name="Goeker M."/>
            <person name="Salamov A.A."/>
            <person name="Wisecaver J.H."/>
            <person name="Long T.M."/>
            <person name="Calvey C.H."/>
            <person name="Aerts A.L."/>
            <person name="Barry K.W."/>
            <person name="Choi C."/>
            <person name="Clum A."/>
            <person name="Coughlan A.Y."/>
            <person name="Deshpande S."/>
            <person name="Douglass A.P."/>
            <person name="Hanson S.J."/>
            <person name="Klenk H.-P."/>
            <person name="LaButti K.M."/>
            <person name="Lapidus A."/>
            <person name="Lindquist E.A."/>
            <person name="Lipzen A.M."/>
            <person name="Meier-Kolthoff J.P."/>
            <person name="Ohm R.A."/>
            <person name="Otillar R.P."/>
            <person name="Pangilinan J.L."/>
            <person name="Peng Y."/>
            <person name="Rokas A."/>
            <person name="Rosa C.A."/>
            <person name="Scheuner C."/>
            <person name="Sibirny A.A."/>
            <person name="Slot J.C."/>
            <person name="Stielow J.B."/>
            <person name="Sun H."/>
            <person name="Kurtzman C.P."/>
            <person name="Blackwell M."/>
            <person name="Grigoriev I.V."/>
            <person name="Jeffries T.W."/>
        </authorList>
    </citation>
    <scope>NUCLEOTIDE SEQUENCE [LARGE SCALE GENOMIC DNA]</scope>
    <source>
        <strain evidence="2 3">NRRL Y-2026</strain>
    </source>
</reference>
<organism evidence="2 3">
    <name type="scientific">Pichia membranifaciens NRRL Y-2026</name>
    <dbReference type="NCBI Taxonomy" id="763406"/>
    <lineage>
        <taxon>Eukaryota</taxon>
        <taxon>Fungi</taxon>
        <taxon>Dikarya</taxon>
        <taxon>Ascomycota</taxon>
        <taxon>Saccharomycotina</taxon>
        <taxon>Pichiomycetes</taxon>
        <taxon>Pichiales</taxon>
        <taxon>Pichiaceae</taxon>
        <taxon>Pichia</taxon>
    </lineage>
</organism>
<dbReference type="Gene3D" id="1.10.238.10">
    <property type="entry name" value="EF-hand"/>
    <property type="match status" value="2"/>
</dbReference>
<protein>
    <recommendedName>
        <fullName evidence="4">EH domain-containing protein</fullName>
    </recommendedName>
</protein>
<feature type="compositionally biased region" description="Polar residues" evidence="1">
    <location>
        <begin position="200"/>
        <end position="232"/>
    </location>
</feature>
<evidence type="ECO:0000256" key="1">
    <source>
        <dbReference type="SAM" id="MobiDB-lite"/>
    </source>
</evidence>
<feature type="region of interest" description="Disordered" evidence="1">
    <location>
        <begin position="488"/>
        <end position="516"/>
    </location>
</feature>
<feature type="compositionally biased region" description="Polar residues" evidence="1">
    <location>
        <begin position="320"/>
        <end position="348"/>
    </location>
</feature>
<dbReference type="SUPFAM" id="SSF47473">
    <property type="entry name" value="EF-hand"/>
    <property type="match status" value="1"/>
</dbReference>
<feature type="compositionally biased region" description="Acidic residues" evidence="1">
    <location>
        <begin position="734"/>
        <end position="751"/>
    </location>
</feature>
<dbReference type="AlphaFoldDB" id="A0A1E3NKE2"/>
<dbReference type="EMBL" id="KV454004">
    <property type="protein sequence ID" value="ODQ46028.1"/>
    <property type="molecule type" value="Genomic_DNA"/>
</dbReference>
<evidence type="ECO:0000313" key="2">
    <source>
        <dbReference type="EMBL" id="ODQ46028.1"/>
    </source>
</evidence>
<feature type="region of interest" description="Disordered" evidence="1">
    <location>
        <begin position="709"/>
        <end position="773"/>
    </location>
</feature>
<feature type="region of interest" description="Disordered" evidence="1">
    <location>
        <begin position="1"/>
        <end position="156"/>
    </location>
</feature>
<dbReference type="Proteomes" id="UP000094455">
    <property type="component" value="Unassembled WGS sequence"/>
</dbReference>
<feature type="compositionally biased region" description="Low complexity" evidence="1">
    <location>
        <begin position="270"/>
        <end position="284"/>
    </location>
</feature>
<feature type="compositionally biased region" description="Basic and acidic residues" evidence="1">
    <location>
        <begin position="501"/>
        <end position="516"/>
    </location>
</feature>
<feature type="region of interest" description="Disordered" evidence="1">
    <location>
        <begin position="200"/>
        <end position="284"/>
    </location>
</feature>
<sequence>MTMSHYTDAAAPGGGNAAQSPGSQAAMAAAAMSFSMDQRKNDSSAGASTAATPVYRRRKQQQAQSQSQAQSQVQPQGQRKQPYTPRLATDQPSFPQSEMQVDASSRSPTNRHYRQPPERKIASPQTPLPASSASSVVASSASTLSPSSQNNKSLWNDLNHSSSTTALAAAASIAKMNPSSLISNTTSPKLVRKPIPTATHSMIHSTLRKSPQQTSTASIPRYHSSASTTSVNTREDTRPQSNNGRNLPRKPPPPSRDPTNENLNSSTDIASTHPSSTTTTTPAAAAAANKSFDMDKMASTSSPFQFPLQHNNSYAVQSNVSIPYPHSKNSSPNSTPQPAQNGFHSSSELYPAPELHRRSLSKSQKLTNFLTPKTLKDEIKSQRLYNHQLSNSTTTLPSQIQQLSVNEPNSLTSDLLSQPMTAPTMYASPNGSTDYFSHQQLQPEDFYSNPNMSASKVMNNNNNSSSNIYQQATAVPPQQLVFRTTLRNGDKKGGFGRSKKSKTEFNEDKPWKNHERGNLNTVTADEKKRYEGVFAANKGLYINLDLRLTDQFKLKTVKVGDSVTSEPERTLADFVNTYSTPSERIHGLVVRDIWQRSRLDQETLKKMWSLVLDDRKRRWIKSISNGDTEWLLVEDADVDADVDVDVDDVATVNNDVSQIKEHDTARDADGNPIFKEGFTLDQAVDTKNDTPIEQPPVQGVIPRISITVNPEDDHEENTEYNGSDVSIKTKETQENEIDDILESPEQEDDQNSDMKSDRQVEVQTIAPQDQHRKRSDGLCDLLDTDRNLFDDGTLTCDEFIVGMWLVDQCLYGRKIPKIVPITVWETIGVDWTVSSYGAYGNYPYHFYHPHVPGINGVSDIVGMGIKKGKKGGKNRRHVFKKVIGI</sequence>
<keyword evidence="3" id="KW-1185">Reference proteome</keyword>
<name>A0A1E3NKE2_9ASCO</name>